<dbReference type="RefSeq" id="WP_225697681.1">
    <property type="nucleotide sequence ID" value="NZ_JAIXNE010000002.1"/>
</dbReference>
<protein>
    <submittedName>
        <fullName evidence="3">DUF4136 domain-containing protein</fullName>
    </submittedName>
</protein>
<dbReference type="Proteomes" id="UP001139409">
    <property type="component" value="Unassembled WGS sequence"/>
</dbReference>
<feature type="signal peptide" evidence="1">
    <location>
        <begin position="1"/>
        <end position="17"/>
    </location>
</feature>
<evidence type="ECO:0000313" key="3">
    <source>
        <dbReference type="EMBL" id="MCA6074567.1"/>
    </source>
</evidence>
<proteinExistence type="predicted"/>
<evidence type="ECO:0000259" key="2">
    <source>
        <dbReference type="Pfam" id="PF13590"/>
    </source>
</evidence>
<dbReference type="EMBL" id="JAIXNE010000004">
    <property type="protein sequence ID" value="MCA6076872.1"/>
    <property type="molecule type" value="Genomic_DNA"/>
</dbReference>
<keyword evidence="1" id="KW-0732">Signal</keyword>
<comment type="caution">
    <text evidence="3">The sequence shown here is derived from an EMBL/GenBank/DDBJ whole genome shotgun (WGS) entry which is preliminary data.</text>
</comment>
<feature type="chain" id="PRO_5041156432" evidence="1">
    <location>
        <begin position="18"/>
        <end position="170"/>
    </location>
</feature>
<sequence>MKTLNFIILAIAGFMLACTPVRVVSTEIIEKDFEGYKTFNFYEVQNSTSPYLNDLKKAVVSQLETKGYALSDNPDLMINIGSTVEEKVQTRETDYRDIAYMGQRNYSWQSEEVVVNQYKEGTVVLDFVDTKTDNLVWQGVAAGTISGKESEMIKRINKGVEMLFRDFPAQ</sequence>
<organism evidence="3 6">
    <name type="scientific">Fulvivirga sedimenti</name>
    <dbReference type="NCBI Taxonomy" id="2879465"/>
    <lineage>
        <taxon>Bacteria</taxon>
        <taxon>Pseudomonadati</taxon>
        <taxon>Bacteroidota</taxon>
        <taxon>Cytophagia</taxon>
        <taxon>Cytophagales</taxon>
        <taxon>Fulvivirgaceae</taxon>
        <taxon>Fulvivirga</taxon>
    </lineage>
</organism>
<accession>A0A9X1KXV2</accession>
<gene>
    <name evidence="3" type="ORF">LDX50_06785</name>
    <name evidence="4" type="ORF">LDX50_12755</name>
    <name evidence="5" type="ORF">LDX50_18475</name>
</gene>
<dbReference type="InterPro" id="IPR025411">
    <property type="entry name" value="DUF4136"/>
</dbReference>
<evidence type="ECO:0000313" key="4">
    <source>
        <dbReference type="EMBL" id="MCA6075744.1"/>
    </source>
</evidence>
<dbReference type="AlphaFoldDB" id="A0A9X1KXV2"/>
<dbReference type="EMBL" id="JAIXNE010000002">
    <property type="protein sequence ID" value="MCA6074567.1"/>
    <property type="molecule type" value="Genomic_DNA"/>
</dbReference>
<evidence type="ECO:0000256" key="1">
    <source>
        <dbReference type="SAM" id="SignalP"/>
    </source>
</evidence>
<dbReference type="EMBL" id="JAIXNE010000003">
    <property type="protein sequence ID" value="MCA6075744.1"/>
    <property type="molecule type" value="Genomic_DNA"/>
</dbReference>
<evidence type="ECO:0000313" key="6">
    <source>
        <dbReference type="Proteomes" id="UP001139409"/>
    </source>
</evidence>
<keyword evidence="6" id="KW-1185">Reference proteome</keyword>
<dbReference type="Gene3D" id="3.30.160.670">
    <property type="match status" value="1"/>
</dbReference>
<reference evidence="3" key="1">
    <citation type="submission" date="2021-09" db="EMBL/GenBank/DDBJ databases">
        <title>Fulvivirga sp. isolated from coastal sediment.</title>
        <authorList>
            <person name="Yu H."/>
        </authorList>
    </citation>
    <scope>NUCLEOTIDE SEQUENCE</scope>
    <source>
        <strain evidence="3">1062</strain>
    </source>
</reference>
<feature type="domain" description="DUF4136" evidence="2">
    <location>
        <begin position="31"/>
        <end position="168"/>
    </location>
</feature>
<name>A0A9X1KXV2_9BACT</name>
<dbReference type="PROSITE" id="PS51257">
    <property type="entry name" value="PROKAR_LIPOPROTEIN"/>
    <property type="match status" value="1"/>
</dbReference>
<dbReference type="Pfam" id="PF13590">
    <property type="entry name" value="DUF4136"/>
    <property type="match status" value="1"/>
</dbReference>
<evidence type="ECO:0000313" key="5">
    <source>
        <dbReference type="EMBL" id="MCA6076872.1"/>
    </source>
</evidence>